<dbReference type="EMBL" id="JAANIA010000992">
    <property type="protein sequence ID" value="KAG5322312.1"/>
    <property type="molecule type" value="Genomic_DNA"/>
</dbReference>
<dbReference type="NCBIfam" id="TIGR00982">
    <property type="entry name" value="uS12_E_A"/>
    <property type="match status" value="1"/>
</dbReference>
<evidence type="ECO:0000256" key="4">
    <source>
        <dbReference type="ARBA" id="ARBA00011542"/>
    </source>
</evidence>
<comment type="similarity">
    <text evidence="3">Belongs to the replication factor A protein 2 family.</text>
</comment>
<sequence>MWNNESSMGEGGFMNDSTQGTGTGKKGPQNDKTIVPVLIKHITSTTGDLQIAGRTVNVLSIVGIVRHIEQDTTKISFNIQDDTGTLTAIMWLEADKNPTESNTCTQINTYVRVYGLIRTQNNQRHVLILRMYPLEDLNDLTCHFMEVMYVILKASKPTQETSLPSNNSLMVDNTMSGMSPEQVAVLEVVRSANEAECGIEKRDILAQVPKHIISRLNEILDFLLCEGHIYTTSKPRGLRTARKHVNHRREQRWNDKDYKKAHLGTRWKANPFGGASHAKGIVLEKVGVEAKQPNSAIRKCVRVQLIKNGKKITAFVPRDGCLNNIEENDEVLVAGFGRKGHAVGDIPGVRFKVVKVANVSLLALYKEKKERPRS</sequence>
<dbReference type="PANTHER" id="PTHR11652">
    <property type="entry name" value="30S RIBOSOMAL PROTEIN S12 FAMILY MEMBER"/>
    <property type="match status" value="1"/>
</dbReference>
<keyword evidence="5" id="KW-0689">Ribosomal protein</keyword>
<dbReference type="CDD" id="cd03367">
    <property type="entry name" value="Ribosomal_S23"/>
    <property type="match status" value="1"/>
</dbReference>
<evidence type="ECO:0000256" key="9">
    <source>
        <dbReference type="SAM" id="MobiDB-lite"/>
    </source>
</evidence>
<dbReference type="FunFam" id="2.40.50.140:FF:000007">
    <property type="entry name" value="40S ribosomal protein S23"/>
    <property type="match status" value="1"/>
</dbReference>
<comment type="subunit">
    <text evidence="4">Component of the 40S small ribosomal subunit.</text>
</comment>
<dbReference type="InterPro" id="IPR036388">
    <property type="entry name" value="WH-like_DNA-bd_sf"/>
</dbReference>
<dbReference type="GO" id="GO:0006412">
    <property type="term" value="P:translation"/>
    <property type="evidence" value="ECO:0007669"/>
    <property type="project" value="InterPro"/>
</dbReference>
<evidence type="ECO:0000256" key="8">
    <source>
        <dbReference type="ARBA" id="ARBA00035463"/>
    </source>
</evidence>
<gene>
    <name evidence="11" type="primary">Rps23</name>
    <name evidence="11" type="ORF">G6Z78_0009911</name>
</gene>
<dbReference type="InterPro" id="IPR006032">
    <property type="entry name" value="Ribosomal_uS12"/>
</dbReference>
<accession>A0A836EUI2</accession>
<evidence type="ECO:0000256" key="2">
    <source>
        <dbReference type="ARBA" id="ARBA00005657"/>
    </source>
</evidence>
<dbReference type="AlphaFoldDB" id="A0A836EUI2"/>
<evidence type="ECO:0000256" key="1">
    <source>
        <dbReference type="ARBA" id="ARBA00004514"/>
    </source>
</evidence>
<dbReference type="GO" id="GO:0015935">
    <property type="term" value="C:small ribosomal subunit"/>
    <property type="evidence" value="ECO:0007669"/>
    <property type="project" value="InterPro"/>
</dbReference>
<feature type="non-terminal residue" evidence="11">
    <location>
        <position position="374"/>
    </location>
</feature>
<feature type="domain" description="Replication protein A C-terminal" evidence="10">
    <location>
        <begin position="155"/>
        <end position="232"/>
    </location>
</feature>
<keyword evidence="12" id="KW-1185">Reference proteome</keyword>
<dbReference type="Gene3D" id="1.10.10.10">
    <property type="entry name" value="Winged helix-like DNA-binding domain superfamily/Winged helix DNA-binding domain"/>
    <property type="match status" value="1"/>
</dbReference>
<dbReference type="InterPro" id="IPR005680">
    <property type="entry name" value="Ribosomal_uS12_euk/arc"/>
</dbReference>
<dbReference type="CDD" id="cd04478">
    <property type="entry name" value="RPA2_DBD_D"/>
    <property type="match status" value="1"/>
</dbReference>
<evidence type="ECO:0000256" key="7">
    <source>
        <dbReference type="ARBA" id="ARBA00035161"/>
    </source>
</evidence>
<reference evidence="11" key="1">
    <citation type="submission" date="2020-02" db="EMBL/GenBank/DDBJ databases">
        <title>Relaxed selection underlies rapid genomic changes in the transitions from sociality to social parasitism in ants.</title>
        <authorList>
            <person name="Bi X."/>
        </authorList>
    </citation>
    <scope>NUCLEOTIDE SEQUENCE</scope>
    <source>
        <strain evidence="11">BGI-DK2014c</strain>
        <tissue evidence="11">Whole body</tissue>
    </source>
</reference>
<evidence type="ECO:0000256" key="6">
    <source>
        <dbReference type="ARBA" id="ARBA00023274"/>
    </source>
</evidence>
<comment type="caution">
    <text evidence="11">The sequence shown here is derived from an EMBL/GenBank/DDBJ whole genome shotgun (WGS) entry which is preliminary data.</text>
</comment>
<dbReference type="GO" id="GO:0005829">
    <property type="term" value="C:cytosol"/>
    <property type="evidence" value="ECO:0007669"/>
    <property type="project" value="UniProtKB-SubCell"/>
</dbReference>
<organism evidence="11 12">
    <name type="scientific">Pseudoatta argentina</name>
    <dbReference type="NCBI Taxonomy" id="621737"/>
    <lineage>
        <taxon>Eukaryota</taxon>
        <taxon>Metazoa</taxon>
        <taxon>Ecdysozoa</taxon>
        <taxon>Arthropoda</taxon>
        <taxon>Hexapoda</taxon>
        <taxon>Insecta</taxon>
        <taxon>Pterygota</taxon>
        <taxon>Neoptera</taxon>
        <taxon>Endopterygota</taxon>
        <taxon>Hymenoptera</taxon>
        <taxon>Apocrita</taxon>
        <taxon>Aculeata</taxon>
        <taxon>Formicoidea</taxon>
        <taxon>Formicidae</taxon>
        <taxon>Myrmicinae</taxon>
        <taxon>Pseudoatta</taxon>
    </lineage>
</organism>
<dbReference type="SUPFAM" id="SSF50249">
    <property type="entry name" value="Nucleic acid-binding proteins"/>
    <property type="match status" value="2"/>
</dbReference>
<feature type="non-terminal residue" evidence="11">
    <location>
        <position position="1"/>
    </location>
</feature>
<dbReference type="InterPro" id="IPR014892">
    <property type="entry name" value="RPA_C"/>
</dbReference>
<dbReference type="Gene3D" id="2.40.50.140">
    <property type="entry name" value="Nucleic acid-binding proteins"/>
    <property type="match status" value="2"/>
</dbReference>
<evidence type="ECO:0000256" key="5">
    <source>
        <dbReference type="ARBA" id="ARBA00022980"/>
    </source>
</evidence>
<evidence type="ECO:0000313" key="11">
    <source>
        <dbReference type="EMBL" id="KAG5322312.1"/>
    </source>
</evidence>
<comment type="similarity">
    <text evidence="2">Belongs to the universal ribosomal protein uS12 family.</text>
</comment>
<name>A0A836EUI2_9HYME</name>
<dbReference type="InterPro" id="IPR012340">
    <property type="entry name" value="NA-bd_OB-fold"/>
</dbReference>
<feature type="region of interest" description="Disordered" evidence="9">
    <location>
        <begin position="1"/>
        <end position="30"/>
    </location>
</feature>
<dbReference type="Pfam" id="PF08784">
    <property type="entry name" value="RPA_C"/>
    <property type="match status" value="1"/>
</dbReference>
<dbReference type="Proteomes" id="UP000668214">
    <property type="component" value="Unassembled WGS sequence"/>
</dbReference>
<evidence type="ECO:0000313" key="12">
    <source>
        <dbReference type="Proteomes" id="UP000668214"/>
    </source>
</evidence>
<dbReference type="PROSITE" id="PS00055">
    <property type="entry name" value="RIBOSOMAL_S12"/>
    <property type="match status" value="1"/>
</dbReference>
<evidence type="ECO:0000259" key="10">
    <source>
        <dbReference type="Pfam" id="PF08784"/>
    </source>
</evidence>
<keyword evidence="6" id="KW-0687">Ribonucleoprotein</keyword>
<comment type="subcellular location">
    <subcellularLocation>
        <location evidence="1">Cytoplasm</location>
        <location evidence="1">Cytosol</location>
    </subcellularLocation>
</comment>
<dbReference type="GO" id="GO:0003735">
    <property type="term" value="F:structural constituent of ribosome"/>
    <property type="evidence" value="ECO:0007669"/>
    <property type="project" value="InterPro"/>
</dbReference>
<dbReference type="Pfam" id="PF00164">
    <property type="entry name" value="Ribosom_S12_S23"/>
    <property type="match status" value="1"/>
</dbReference>
<proteinExistence type="inferred from homology"/>
<protein>
    <recommendedName>
        <fullName evidence="7">Small ribosomal subunit protein uS12</fullName>
    </recommendedName>
    <alternativeName>
        <fullName evidence="8">40S ribosomal protein S23</fullName>
    </alternativeName>
</protein>
<evidence type="ECO:0000256" key="3">
    <source>
        <dbReference type="ARBA" id="ARBA00007815"/>
    </source>
</evidence>